<dbReference type="AlphaFoldDB" id="A0A1K1NQ50"/>
<sequence>MLRDIIDNIIEKLAENQVSPVYSAFDGRALDRKGRSFFTVVGVSAFESSTPIYSQYMVYLPFKAELELNVTAPDKSSAEELYEYYDNNIAPVMLDMSGLTCSISKMSLKFDSNIQRLVLTVKLRVSGITKFERSTP</sequence>
<reference evidence="1 2" key="1">
    <citation type="submission" date="2016-11" db="EMBL/GenBank/DDBJ databases">
        <authorList>
            <person name="Jaros S."/>
            <person name="Januszkiewicz K."/>
            <person name="Wedrychowicz H."/>
        </authorList>
    </citation>
    <scope>NUCLEOTIDE SEQUENCE [LARGE SCALE GENOMIC DNA]</scope>
    <source>
        <strain evidence="1 2">YL228</strain>
    </source>
</reference>
<gene>
    <name evidence="1" type="ORF">SAMN02910280_2177</name>
</gene>
<protein>
    <submittedName>
        <fullName evidence="1">Uncharacterized protein</fullName>
    </submittedName>
</protein>
<evidence type="ECO:0000313" key="2">
    <source>
        <dbReference type="Proteomes" id="UP000183461"/>
    </source>
</evidence>
<name>A0A1K1NQ50_RUMFL</name>
<dbReference type="Proteomes" id="UP000183461">
    <property type="component" value="Unassembled WGS sequence"/>
</dbReference>
<dbReference type="EMBL" id="FPIP01000005">
    <property type="protein sequence ID" value="SFW37634.1"/>
    <property type="molecule type" value="Genomic_DNA"/>
</dbReference>
<proteinExistence type="predicted"/>
<evidence type="ECO:0000313" key="1">
    <source>
        <dbReference type="EMBL" id="SFW37634.1"/>
    </source>
</evidence>
<organism evidence="1 2">
    <name type="scientific">Ruminococcus flavefaciens</name>
    <dbReference type="NCBI Taxonomy" id="1265"/>
    <lineage>
        <taxon>Bacteria</taxon>
        <taxon>Bacillati</taxon>
        <taxon>Bacillota</taxon>
        <taxon>Clostridia</taxon>
        <taxon>Eubacteriales</taxon>
        <taxon>Oscillospiraceae</taxon>
        <taxon>Ruminococcus</taxon>
    </lineage>
</organism>
<dbReference type="RefSeq" id="WP_072300412.1">
    <property type="nucleotide sequence ID" value="NZ_FPIP01000005.1"/>
</dbReference>
<accession>A0A1K1NQ50</accession>